<keyword evidence="3" id="KW-1003">Cell membrane</keyword>
<comment type="similarity">
    <text evidence="8">Belongs to the FliO/MopB family.</text>
</comment>
<feature type="compositionally biased region" description="Low complexity" evidence="9">
    <location>
        <begin position="319"/>
        <end position="347"/>
    </location>
</feature>
<keyword evidence="11" id="KW-0966">Cell projection</keyword>
<proteinExistence type="inferred from homology"/>
<accession>A0ABR9J244</accession>
<feature type="compositionally biased region" description="Low complexity" evidence="9">
    <location>
        <begin position="243"/>
        <end position="254"/>
    </location>
</feature>
<evidence type="ECO:0000256" key="8">
    <source>
        <dbReference type="ARBA" id="ARBA00037937"/>
    </source>
</evidence>
<dbReference type="InterPro" id="IPR022781">
    <property type="entry name" value="Flagellar_biosynth_FliO"/>
</dbReference>
<evidence type="ECO:0000256" key="3">
    <source>
        <dbReference type="ARBA" id="ARBA00022475"/>
    </source>
</evidence>
<gene>
    <name evidence="11" type="ORF">H4W29_006767</name>
</gene>
<evidence type="ECO:0000256" key="10">
    <source>
        <dbReference type="SAM" id="Phobius"/>
    </source>
</evidence>
<sequence length="381" mass="40731">MFDDVVGAYGSRFLLAAGGVGIALVLLILVLWFLRHRAPSPFVRGGRNRQPRLQVLDAAAVDARRRLVLVRRDNVEHLVMIGGPTDIVIESRILPETEAETASDFRPQPVEERPVVQERAIVQPPREPPPAPQPRPVAAPVAPPVAASAEPDFEPHSPAPAPVIVPVIAPPAEPLRQRPEPSVAPAVAPPMSAQQMSAQQMSSQQAPAPQVFASPLTAERDGPQRMSQLQPRQPERPAPQPVPDAASAADILDAARQRVLPQQRVEPEVSAPPAQSIPAVSRGAPVATEDGGLQSAAIRRDFQRILDDEISANPAAERVVPVPNAQQARPAPQPGFPQSGSPQPGSMPRRDPDMAPITGADAALQKEVARIFGEMSVNRDK</sequence>
<dbReference type="RefSeq" id="WP_192733097.1">
    <property type="nucleotide sequence ID" value="NZ_BAAAVL010000008.1"/>
</dbReference>
<dbReference type="Proteomes" id="UP000620262">
    <property type="component" value="Unassembled WGS sequence"/>
</dbReference>
<keyword evidence="6 10" id="KW-0472">Membrane</keyword>
<name>A0ABR9J244_RHIVS</name>
<dbReference type="EMBL" id="JADBEC010000003">
    <property type="protein sequence ID" value="MBE1509520.1"/>
    <property type="molecule type" value="Genomic_DNA"/>
</dbReference>
<reference evidence="11 12" key="1">
    <citation type="submission" date="2020-10" db="EMBL/GenBank/DDBJ databases">
        <title>Sequencing the genomes of 1000 actinobacteria strains.</title>
        <authorList>
            <person name="Klenk H.-P."/>
        </authorList>
    </citation>
    <scope>NUCLEOTIDE SEQUENCE [LARGE SCALE GENOMIC DNA]</scope>
    <source>
        <strain evidence="11 12">DSM 7307</strain>
    </source>
</reference>
<feature type="compositionally biased region" description="Pro residues" evidence="9">
    <location>
        <begin position="125"/>
        <end position="143"/>
    </location>
</feature>
<evidence type="ECO:0000256" key="6">
    <source>
        <dbReference type="ARBA" id="ARBA00023136"/>
    </source>
</evidence>
<comment type="caution">
    <text evidence="11">The sequence shown here is derived from an EMBL/GenBank/DDBJ whole genome shotgun (WGS) entry which is preliminary data.</text>
</comment>
<protein>
    <submittedName>
        <fullName evidence="11">Flagellar biogenesis protein FliO</fullName>
    </submittedName>
</protein>
<evidence type="ECO:0000256" key="5">
    <source>
        <dbReference type="ARBA" id="ARBA00022989"/>
    </source>
</evidence>
<keyword evidence="11" id="KW-0969">Cilium</keyword>
<dbReference type="InterPro" id="IPR052205">
    <property type="entry name" value="FliO/MopB"/>
</dbReference>
<evidence type="ECO:0000256" key="2">
    <source>
        <dbReference type="ARBA" id="ARBA00004236"/>
    </source>
</evidence>
<keyword evidence="12" id="KW-1185">Reference proteome</keyword>
<organism evidence="11 12">
    <name type="scientific">Rhizobium viscosum</name>
    <name type="common">Arthrobacter viscosus</name>
    <dbReference type="NCBI Taxonomy" id="1673"/>
    <lineage>
        <taxon>Bacteria</taxon>
        <taxon>Pseudomonadati</taxon>
        <taxon>Pseudomonadota</taxon>
        <taxon>Alphaproteobacteria</taxon>
        <taxon>Hyphomicrobiales</taxon>
        <taxon>Rhizobiaceae</taxon>
        <taxon>Rhizobium/Agrobacterium group</taxon>
        <taxon>Rhizobium</taxon>
    </lineage>
</organism>
<comment type="subcellular location">
    <subcellularLocation>
        <location evidence="1">Bacterial flagellum basal body</location>
    </subcellularLocation>
    <subcellularLocation>
        <location evidence="2">Cell membrane</location>
    </subcellularLocation>
</comment>
<dbReference type="PANTHER" id="PTHR38766">
    <property type="entry name" value="FLAGELLAR PROTEIN FLIO"/>
    <property type="match status" value="1"/>
</dbReference>
<evidence type="ECO:0000313" key="12">
    <source>
        <dbReference type="Proteomes" id="UP000620262"/>
    </source>
</evidence>
<evidence type="ECO:0000256" key="9">
    <source>
        <dbReference type="SAM" id="MobiDB-lite"/>
    </source>
</evidence>
<feature type="region of interest" description="Disordered" evidence="9">
    <location>
        <begin position="123"/>
        <end position="158"/>
    </location>
</feature>
<keyword evidence="5 10" id="KW-1133">Transmembrane helix</keyword>
<keyword evidence="4 10" id="KW-0812">Transmembrane</keyword>
<keyword evidence="11" id="KW-0282">Flagellum</keyword>
<evidence type="ECO:0000256" key="4">
    <source>
        <dbReference type="ARBA" id="ARBA00022692"/>
    </source>
</evidence>
<feature type="transmembrane region" description="Helical" evidence="10">
    <location>
        <begin position="12"/>
        <end position="34"/>
    </location>
</feature>
<evidence type="ECO:0000256" key="1">
    <source>
        <dbReference type="ARBA" id="ARBA00004117"/>
    </source>
</evidence>
<feature type="region of interest" description="Disordered" evidence="9">
    <location>
        <begin position="173"/>
        <end position="295"/>
    </location>
</feature>
<feature type="compositionally biased region" description="Low complexity" evidence="9">
    <location>
        <begin position="181"/>
        <end position="210"/>
    </location>
</feature>
<keyword evidence="7" id="KW-0975">Bacterial flagellum</keyword>
<evidence type="ECO:0000313" key="11">
    <source>
        <dbReference type="EMBL" id="MBE1509520.1"/>
    </source>
</evidence>
<dbReference type="Pfam" id="PF04347">
    <property type="entry name" value="FliO"/>
    <property type="match status" value="1"/>
</dbReference>
<dbReference type="PANTHER" id="PTHR38766:SF1">
    <property type="entry name" value="FLAGELLAR PROTEIN FLIO"/>
    <property type="match status" value="1"/>
</dbReference>
<feature type="region of interest" description="Disordered" evidence="9">
    <location>
        <begin position="314"/>
        <end position="361"/>
    </location>
</feature>
<evidence type="ECO:0000256" key="7">
    <source>
        <dbReference type="ARBA" id="ARBA00023143"/>
    </source>
</evidence>